<dbReference type="Gene3D" id="1.20.120.530">
    <property type="entry name" value="GntR ligand-binding domain-like"/>
    <property type="match status" value="1"/>
</dbReference>
<sequence length="231" mass="26231">MASSGNTLGQSSLRRRSLHEEVADCVRTMIIEGELKEGERINEPALCKQLDISRTPLREALKVLNSEGIVTIEPNRGARVAVITPEEIREHFEIICSLERRAAELTAERATAADLEQLTRLQQQLEGYHQAQDKQHYFEINQHIHRLIIELAGNDTLIQLHHQLMNKVSRGRYLAIDFHHRWDESVAEHQALLEALKAGDGDRAGRILAEHVMHTGNLLVQELEQKQQKAG</sequence>
<evidence type="ECO:0000256" key="3">
    <source>
        <dbReference type="ARBA" id="ARBA00023163"/>
    </source>
</evidence>
<dbReference type="OrthoDB" id="8066003at2"/>
<reference evidence="5 6" key="1">
    <citation type="submission" date="2017-08" db="EMBL/GenBank/DDBJ databases">
        <title>A Genome Sequence of Oceanimonas doudoroffii ATCC 27123T.</title>
        <authorList>
            <person name="Brennan M.A."/>
            <person name="Maclea K.S."/>
            <person name="Mcclelland W.D."/>
            <person name="Trachtenberg A.M."/>
        </authorList>
    </citation>
    <scope>NUCLEOTIDE SEQUENCE [LARGE SCALE GENOMIC DNA]</scope>
    <source>
        <strain evidence="5 6">ATCC 27123</strain>
    </source>
</reference>
<dbReference type="InterPro" id="IPR011711">
    <property type="entry name" value="GntR_C"/>
</dbReference>
<keyword evidence="3" id="KW-0804">Transcription</keyword>
<evidence type="ECO:0000256" key="2">
    <source>
        <dbReference type="ARBA" id="ARBA00023125"/>
    </source>
</evidence>
<feature type="domain" description="HTH gntR-type" evidence="4">
    <location>
        <begin position="16"/>
        <end position="83"/>
    </location>
</feature>
<dbReference type="EMBL" id="NBIM01000001">
    <property type="protein sequence ID" value="OXY82261.1"/>
    <property type="molecule type" value="Genomic_DNA"/>
</dbReference>
<dbReference type="Pfam" id="PF00392">
    <property type="entry name" value="GntR"/>
    <property type="match status" value="1"/>
</dbReference>
<dbReference type="GO" id="GO:0003677">
    <property type="term" value="F:DNA binding"/>
    <property type="evidence" value="ECO:0007669"/>
    <property type="project" value="UniProtKB-KW"/>
</dbReference>
<protein>
    <submittedName>
        <fullName evidence="5">GntR family transcriptional regulator</fullName>
    </submittedName>
</protein>
<keyword evidence="6" id="KW-1185">Reference proteome</keyword>
<proteinExistence type="predicted"/>
<comment type="caution">
    <text evidence="5">The sequence shown here is derived from an EMBL/GenBank/DDBJ whole genome shotgun (WGS) entry which is preliminary data.</text>
</comment>
<dbReference type="InterPro" id="IPR036388">
    <property type="entry name" value="WH-like_DNA-bd_sf"/>
</dbReference>
<evidence type="ECO:0000256" key="1">
    <source>
        <dbReference type="ARBA" id="ARBA00023015"/>
    </source>
</evidence>
<dbReference type="AlphaFoldDB" id="A0A233RFT9"/>
<dbReference type="GO" id="GO:0003700">
    <property type="term" value="F:DNA-binding transcription factor activity"/>
    <property type="evidence" value="ECO:0007669"/>
    <property type="project" value="InterPro"/>
</dbReference>
<dbReference type="Gene3D" id="1.10.10.10">
    <property type="entry name" value="Winged helix-like DNA-binding domain superfamily/Winged helix DNA-binding domain"/>
    <property type="match status" value="1"/>
</dbReference>
<evidence type="ECO:0000313" key="5">
    <source>
        <dbReference type="EMBL" id="OXY82261.1"/>
    </source>
</evidence>
<dbReference type="SMART" id="SM00895">
    <property type="entry name" value="FCD"/>
    <property type="match status" value="1"/>
</dbReference>
<dbReference type="Proteomes" id="UP000242757">
    <property type="component" value="Unassembled WGS sequence"/>
</dbReference>
<organism evidence="5 6">
    <name type="scientific">Oceanimonas doudoroffii</name>
    <dbReference type="NCBI Taxonomy" id="84158"/>
    <lineage>
        <taxon>Bacteria</taxon>
        <taxon>Pseudomonadati</taxon>
        <taxon>Pseudomonadota</taxon>
        <taxon>Gammaproteobacteria</taxon>
        <taxon>Aeromonadales</taxon>
        <taxon>Aeromonadaceae</taxon>
        <taxon>Oceanimonas</taxon>
    </lineage>
</organism>
<dbReference type="RefSeq" id="WP_094199040.1">
    <property type="nucleotide sequence ID" value="NZ_NBIM01000001.1"/>
</dbReference>
<name>A0A233RFT9_9GAMM</name>
<accession>A0A233RFT9</accession>
<evidence type="ECO:0000259" key="4">
    <source>
        <dbReference type="PROSITE" id="PS50949"/>
    </source>
</evidence>
<dbReference type="PANTHER" id="PTHR43537:SF50">
    <property type="entry name" value="TRANSCRIPTIONAL REGULATORY PROTEIN"/>
    <property type="match status" value="1"/>
</dbReference>
<evidence type="ECO:0000313" key="6">
    <source>
        <dbReference type="Proteomes" id="UP000242757"/>
    </source>
</evidence>
<dbReference type="InterPro" id="IPR036390">
    <property type="entry name" value="WH_DNA-bd_sf"/>
</dbReference>
<keyword evidence="1" id="KW-0805">Transcription regulation</keyword>
<dbReference type="PANTHER" id="PTHR43537">
    <property type="entry name" value="TRANSCRIPTIONAL REGULATOR, GNTR FAMILY"/>
    <property type="match status" value="1"/>
</dbReference>
<keyword evidence="2" id="KW-0238">DNA-binding</keyword>
<dbReference type="PROSITE" id="PS50949">
    <property type="entry name" value="HTH_GNTR"/>
    <property type="match status" value="1"/>
</dbReference>
<dbReference type="SUPFAM" id="SSF48008">
    <property type="entry name" value="GntR ligand-binding domain-like"/>
    <property type="match status" value="1"/>
</dbReference>
<gene>
    <name evidence="5" type="ORF">B6S08_01600</name>
</gene>
<dbReference type="InterPro" id="IPR000524">
    <property type="entry name" value="Tscrpt_reg_HTH_GntR"/>
</dbReference>
<dbReference type="SUPFAM" id="SSF46785">
    <property type="entry name" value="Winged helix' DNA-binding domain"/>
    <property type="match status" value="1"/>
</dbReference>
<dbReference type="CDD" id="cd07377">
    <property type="entry name" value="WHTH_GntR"/>
    <property type="match status" value="1"/>
</dbReference>
<dbReference type="Pfam" id="PF07729">
    <property type="entry name" value="FCD"/>
    <property type="match status" value="1"/>
</dbReference>
<dbReference type="SMART" id="SM00345">
    <property type="entry name" value="HTH_GNTR"/>
    <property type="match status" value="1"/>
</dbReference>
<dbReference type="InterPro" id="IPR008920">
    <property type="entry name" value="TF_FadR/GntR_C"/>
</dbReference>